<evidence type="ECO:0000313" key="1">
    <source>
        <dbReference type="EMBL" id="KAF2122071.1"/>
    </source>
</evidence>
<proteinExistence type="predicted"/>
<dbReference type="AlphaFoldDB" id="A0A6A5ZV20"/>
<protein>
    <submittedName>
        <fullName evidence="1">Uncharacterized protein</fullName>
    </submittedName>
</protein>
<sequence length="260" mass="29119">MPKEREQEEQEEDSTPFAPSYADVRLARAILKSRRLPTELALDILELARYWPEQTFSSTSSSRSSITGSDKAATLAFAVPVFEEDFAKQFGCERSKVKEIEVELKSHDQGWTSQGGHGTYQTSSWTELSILHNKNGANSVPFEELAKRFQAGGAPDVRSSAIEYSGWEFATRPDLVERYPQGGEVPIGWFLQANKVAAPITNASIVWGTDRFEGNEGTGSGEGFLDALREGDRILLWARAKWRGWECHVTYVKLTVRYGF</sequence>
<name>A0A6A5ZV20_9PLEO</name>
<dbReference type="EMBL" id="ML977311">
    <property type="protein sequence ID" value="KAF2122071.1"/>
    <property type="molecule type" value="Genomic_DNA"/>
</dbReference>
<reference evidence="1" key="1">
    <citation type="journal article" date="2020" name="Stud. Mycol.">
        <title>101 Dothideomycetes genomes: a test case for predicting lifestyles and emergence of pathogens.</title>
        <authorList>
            <person name="Haridas S."/>
            <person name="Albert R."/>
            <person name="Binder M."/>
            <person name="Bloem J."/>
            <person name="Labutti K."/>
            <person name="Salamov A."/>
            <person name="Andreopoulos B."/>
            <person name="Baker S."/>
            <person name="Barry K."/>
            <person name="Bills G."/>
            <person name="Bluhm B."/>
            <person name="Cannon C."/>
            <person name="Castanera R."/>
            <person name="Culley D."/>
            <person name="Daum C."/>
            <person name="Ezra D."/>
            <person name="Gonzalez J."/>
            <person name="Henrissat B."/>
            <person name="Kuo A."/>
            <person name="Liang C."/>
            <person name="Lipzen A."/>
            <person name="Lutzoni F."/>
            <person name="Magnuson J."/>
            <person name="Mondo S."/>
            <person name="Nolan M."/>
            <person name="Ohm R."/>
            <person name="Pangilinan J."/>
            <person name="Park H.-J."/>
            <person name="Ramirez L."/>
            <person name="Alfaro M."/>
            <person name="Sun H."/>
            <person name="Tritt A."/>
            <person name="Yoshinaga Y."/>
            <person name="Zwiers L.-H."/>
            <person name="Turgeon B."/>
            <person name="Goodwin S."/>
            <person name="Spatafora J."/>
            <person name="Crous P."/>
            <person name="Grigoriev I."/>
        </authorList>
    </citation>
    <scope>NUCLEOTIDE SEQUENCE</scope>
    <source>
        <strain evidence="1">CBS 627.86</strain>
    </source>
</reference>
<keyword evidence="2" id="KW-1185">Reference proteome</keyword>
<gene>
    <name evidence="1" type="ORF">BDV96DRAFT_483361</name>
</gene>
<dbReference type="OrthoDB" id="66095at2759"/>
<organism evidence="1 2">
    <name type="scientific">Lophiotrema nucula</name>
    <dbReference type="NCBI Taxonomy" id="690887"/>
    <lineage>
        <taxon>Eukaryota</taxon>
        <taxon>Fungi</taxon>
        <taxon>Dikarya</taxon>
        <taxon>Ascomycota</taxon>
        <taxon>Pezizomycotina</taxon>
        <taxon>Dothideomycetes</taxon>
        <taxon>Pleosporomycetidae</taxon>
        <taxon>Pleosporales</taxon>
        <taxon>Lophiotremataceae</taxon>
        <taxon>Lophiotrema</taxon>
    </lineage>
</organism>
<accession>A0A6A5ZV20</accession>
<evidence type="ECO:0000313" key="2">
    <source>
        <dbReference type="Proteomes" id="UP000799770"/>
    </source>
</evidence>
<dbReference type="Proteomes" id="UP000799770">
    <property type="component" value="Unassembled WGS sequence"/>
</dbReference>